<keyword evidence="11" id="KW-1071">Ligand-gated ion channel</keyword>
<dbReference type="GO" id="GO:0042391">
    <property type="term" value="P:regulation of membrane potential"/>
    <property type="evidence" value="ECO:0007669"/>
    <property type="project" value="TreeGrafter"/>
</dbReference>
<feature type="domain" description="Cyclic nucleotide-binding" evidence="15">
    <location>
        <begin position="323"/>
        <end position="423"/>
    </location>
</feature>
<keyword evidence="2" id="KW-0813">Transport</keyword>
<evidence type="ECO:0000256" key="2">
    <source>
        <dbReference type="ARBA" id="ARBA00022448"/>
    </source>
</evidence>
<keyword evidence="6" id="KW-0851">Voltage-gated channel</keyword>
<evidence type="ECO:0000256" key="13">
    <source>
        <dbReference type="SAM" id="MobiDB-lite"/>
    </source>
</evidence>
<dbReference type="InterPro" id="IPR005821">
    <property type="entry name" value="Ion_trans_dom"/>
</dbReference>
<dbReference type="EMBL" id="RQFK01000033">
    <property type="protein sequence ID" value="TGK78301.1"/>
    <property type="molecule type" value="Genomic_DNA"/>
</dbReference>
<dbReference type="Pfam" id="PF00520">
    <property type="entry name" value="Ion_trans"/>
    <property type="match status" value="1"/>
</dbReference>
<dbReference type="Gene3D" id="1.10.287.70">
    <property type="match status" value="1"/>
</dbReference>
<dbReference type="InterPro" id="IPR003938">
    <property type="entry name" value="K_chnl_volt-dep_EAG/ELK/ERG"/>
</dbReference>
<dbReference type="Proteomes" id="UP000298009">
    <property type="component" value="Unassembled WGS sequence"/>
</dbReference>
<evidence type="ECO:0000256" key="7">
    <source>
        <dbReference type="ARBA" id="ARBA00022958"/>
    </source>
</evidence>
<feature type="transmembrane region" description="Helical" evidence="14">
    <location>
        <begin position="191"/>
        <end position="208"/>
    </location>
</feature>
<evidence type="ECO:0000256" key="14">
    <source>
        <dbReference type="SAM" id="Phobius"/>
    </source>
</evidence>
<dbReference type="PROSITE" id="PS50042">
    <property type="entry name" value="CNMP_BINDING_3"/>
    <property type="match status" value="1"/>
</dbReference>
<dbReference type="InterPro" id="IPR050818">
    <property type="entry name" value="KCNH_animal-type"/>
</dbReference>
<organism evidence="16 17">
    <name type="scientific">Leptospira noumeaensis</name>
    <dbReference type="NCBI Taxonomy" id="2484964"/>
    <lineage>
        <taxon>Bacteria</taxon>
        <taxon>Pseudomonadati</taxon>
        <taxon>Spirochaetota</taxon>
        <taxon>Spirochaetia</taxon>
        <taxon>Leptospirales</taxon>
        <taxon>Leptospiraceae</taxon>
        <taxon>Leptospira</taxon>
    </lineage>
</organism>
<name>A0A4R9I0Y4_9LEPT</name>
<evidence type="ECO:0000256" key="6">
    <source>
        <dbReference type="ARBA" id="ARBA00022882"/>
    </source>
</evidence>
<evidence type="ECO:0000256" key="8">
    <source>
        <dbReference type="ARBA" id="ARBA00022989"/>
    </source>
</evidence>
<feature type="transmembrane region" description="Helical" evidence="14">
    <location>
        <begin position="12"/>
        <end position="35"/>
    </location>
</feature>
<comment type="caution">
    <text evidence="16">The sequence shown here is derived from an EMBL/GenBank/DDBJ whole genome shotgun (WGS) entry which is preliminary data.</text>
</comment>
<gene>
    <name evidence="16" type="ORF">EHQ24_17240</name>
</gene>
<dbReference type="PROSITE" id="PS00889">
    <property type="entry name" value="CNMP_BINDING_2"/>
    <property type="match status" value="1"/>
</dbReference>
<evidence type="ECO:0000256" key="10">
    <source>
        <dbReference type="ARBA" id="ARBA00023136"/>
    </source>
</evidence>
<keyword evidence="8 14" id="KW-1133">Transmembrane helix</keyword>
<evidence type="ECO:0000256" key="1">
    <source>
        <dbReference type="ARBA" id="ARBA00004141"/>
    </source>
</evidence>
<feature type="region of interest" description="Disordered" evidence="13">
    <location>
        <begin position="439"/>
        <end position="462"/>
    </location>
</feature>
<feature type="transmembrane region" description="Helical" evidence="14">
    <location>
        <begin position="86"/>
        <end position="109"/>
    </location>
</feature>
<evidence type="ECO:0000313" key="17">
    <source>
        <dbReference type="Proteomes" id="UP000298009"/>
    </source>
</evidence>
<feature type="transmembrane region" description="Helical" evidence="14">
    <location>
        <begin position="157"/>
        <end position="179"/>
    </location>
</feature>
<evidence type="ECO:0000313" key="16">
    <source>
        <dbReference type="EMBL" id="TGK78301.1"/>
    </source>
</evidence>
<evidence type="ECO:0000256" key="3">
    <source>
        <dbReference type="ARBA" id="ARBA00022538"/>
    </source>
</evidence>
<dbReference type="InterPro" id="IPR000595">
    <property type="entry name" value="cNMP-bd_dom"/>
</dbReference>
<keyword evidence="9" id="KW-0406">Ion transport</keyword>
<reference evidence="16" key="1">
    <citation type="journal article" date="2019" name="PLoS Negl. Trop. Dis.">
        <title>Revisiting the worldwide diversity of Leptospira species in the environment.</title>
        <authorList>
            <person name="Vincent A.T."/>
            <person name="Schiettekatte O."/>
            <person name="Bourhy P."/>
            <person name="Veyrier F.J."/>
            <person name="Picardeau M."/>
        </authorList>
    </citation>
    <scope>NUCLEOTIDE SEQUENCE [LARGE SCALE GENOMIC DNA]</scope>
    <source>
        <strain evidence="16">201800287</strain>
    </source>
</reference>
<dbReference type="SUPFAM" id="SSF81324">
    <property type="entry name" value="Voltage-gated potassium channels"/>
    <property type="match status" value="1"/>
</dbReference>
<proteinExistence type="predicted"/>
<dbReference type="PRINTS" id="PR01463">
    <property type="entry name" value="EAGCHANLFMLY"/>
</dbReference>
<feature type="transmembrane region" description="Helical" evidence="14">
    <location>
        <begin position="47"/>
        <end position="65"/>
    </location>
</feature>
<dbReference type="InterPro" id="IPR018490">
    <property type="entry name" value="cNMP-bd_dom_sf"/>
</dbReference>
<evidence type="ECO:0000256" key="11">
    <source>
        <dbReference type="ARBA" id="ARBA00023286"/>
    </source>
</evidence>
<comment type="subcellular location">
    <subcellularLocation>
        <location evidence="1">Membrane</location>
        <topology evidence="1">Multi-pass membrane protein</topology>
    </subcellularLocation>
</comment>
<feature type="transmembrane region" description="Helical" evidence="14">
    <location>
        <begin position="220"/>
        <end position="244"/>
    </location>
</feature>
<accession>A0A4R9I0Y4</accession>
<evidence type="ECO:0000256" key="12">
    <source>
        <dbReference type="ARBA" id="ARBA00023303"/>
    </source>
</evidence>
<dbReference type="CDD" id="cd00038">
    <property type="entry name" value="CAP_ED"/>
    <property type="match status" value="1"/>
</dbReference>
<dbReference type="RefSeq" id="WP_135602868.1">
    <property type="nucleotide sequence ID" value="NZ_RQFK01000033.1"/>
</dbReference>
<dbReference type="Pfam" id="PF00027">
    <property type="entry name" value="cNMP_binding"/>
    <property type="match status" value="1"/>
</dbReference>
<evidence type="ECO:0000256" key="9">
    <source>
        <dbReference type="ARBA" id="ARBA00023065"/>
    </source>
</evidence>
<dbReference type="Gene3D" id="1.10.287.630">
    <property type="entry name" value="Helix hairpin bin"/>
    <property type="match status" value="1"/>
</dbReference>
<dbReference type="AlphaFoldDB" id="A0A4R9I0Y4"/>
<protein>
    <submittedName>
        <fullName evidence="16">Cyclic nucleotide-binding protein</fullName>
    </submittedName>
</protein>
<keyword evidence="4 14" id="KW-0812">Transmembrane</keyword>
<dbReference type="InterPro" id="IPR018488">
    <property type="entry name" value="cNMP-bd_CS"/>
</dbReference>
<dbReference type="SUPFAM" id="SSF51206">
    <property type="entry name" value="cAMP-binding domain-like"/>
    <property type="match status" value="1"/>
</dbReference>
<evidence type="ECO:0000256" key="5">
    <source>
        <dbReference type="ARBA" id="ARBA00022826"/>
    </source>
</evidence>
<dbReference type="PANTHER" id="PTHR10217">
    <property type="entry name" value="VOLTAGE AND LIGAND GATED POTASSIUM CHANNEL"/>
    <property type="match status" value="1"/>
</dbReference>
<keyword evidence="7" id="KW-0630">Potassium</keyword>
<sequence length="462" mass="53346">MIHPNSPYKRIWDLLVFICITYFAIEVPIRLVFHYKLTAGVNYFERAIQVVFGIDVILNFNTAILKDRLLIHNRKIVAKSYLSSWFLVDFLSAFPFDLFGGFFFQYFGITDSLKILRLLRSVRVFELFKSLRLLALGADSDDRFKLIEVINPMSFRLIFFVYWTSLFAHWVACGWIHLGPEFLPDKDMATRYIRALYWSVTTLTTIGYGDITPVTNKQTIYTMGVMILGVGIYGYVIGNIATLLSNLDVSRVTFQEKLNTINSFIKYKKLPPNLANRIRSYYVNLWENKHGIDETEIWDNLPSGIKIDVSMFLHSHLISVVPFFKNAPEELKREVVLELKPAFYMKGDIIFKEGDVPHNMYFLSKGHVEVIKEKTGDVLATLNSGSFFGEMSLIDDSLRTATIKAGSYCDVYTLGKDRFAEILKHHPGFAKHIETIAKERRKTQTTSQKKTKKPNHPHIRNQ</sequence>
<keyword evidence="10 14" id="KW-0472">Membrane</keyword>
<dbReference type="PANTHER" id="PTHR10217:SF435">
    <property type="entry name" value="POTASSIUM VOLTAGE-GATED CHANNEL PROTEIN EAG"/>
    <property type="match status" value="1"/>
</dbReference>
<evidence type="ECO:0000256" key="4">
    <source>
        <dbReference type="ARBA" id="ARBA00022692"/>
    </source>
</evidence>
<keyword evidence="5" id="KW-0631">Potassium channel</keyword>
<dbReference type="GO" id="GO:0005249">
    <property type="term" value="F:voltage-gated potassium channel activity"/>
    <property type="evidence" value="ECO:0007669"/>
    <property type="project" value="InterPro"/>
</dbReference>
<keyword evidence="12" id="KW-0407">Ion channel</keyword>
<keyword evidence="3" id="KW-0633">Potassium transport</keyword>
<dbReference type="GO" id="GO:0034702">
    <property type="term" value="C:monoatomic ion channel complex"/>
    <property type="evidence" value="ECO:0007669"/>
    <property type="project" value="UniProtKB-KW"/>
</dbReference>
<dbReference type="OrthoDB" id="9799090at2"/>
<dbReference type="FunFam" id="1.10.287.630:FF:000001">
    <property type="entry name" value="Cyclic nucleotide-gated channel alpha 3"/>
    <property type="match status" value="1"/>
</dbReference>
<dbReference type="InterPro" id="IPR014710">
    <property type="entry name" value="RmlC-like_jellyroll"/>
</dbReference>
<keyword evidence="17" id="KW-1185">Reference proteome</keyword>
<dbReference type="GO" id="GO:0005886">
    <property type="term" value="C:plasma membrane"/>
    <property type="evidence" value="ECO:0007669"/>
    <property type="project" value="TreeGrafter"/>
</dbReference>
<dbReference type="Gene3D" id="2.60.120.10">
    <property type="entry name" value="Jelly Rolls"/>
    <property type="match status" value="1"/>
</dbReference>
<dbReference type="SMART" id="SM00100">
    <property type="entry name" value="cNMP"/>
    <property type="match status" value="1"/>
</dbReference>
<evidence type="ECO:0000259" key="15">
    <source>
        <dbReference type="PROSITE" id="PS50042"/>
    </source>
</evidence>